<evidence type="ECO:0000259" key="2">
    <source>
        <dbReference type="PROSITE" id="PS51819"/>
    </source>
</evidence>
<dbReference type="SUPFAM" id="SSF54593">
    <property type="entry name" value="Glyoxalase/Bleomycin resistance protein/Dihydroxybiphenyl dioxygenase"/>
    <property type="match status" value="1"/>
</dbReference>
<reference evidence="3" key="1">
    <citation type="submission" date="2023-02" db="EMBL/GenBank/DDBJ databases">
        <authorList>
            <person name="Palmer J.M."/>
        </authorList>
    </citation>
    <scope>NUCLEOTIDE SEQUENCE</scope>
    <source>
        <strain evidence="3">FW57</strain>
    </source>
</reference>
<feature type="transmembrane region" description="Helical" evidence="1">
    <location>
        <begin position="152"/>
        <end position="173"/>
    </location>
</feature>
<keyword evidence="1" id="KW-0472">Membrane</keyword>
<dbReference type="CDD" id="cd07262">
    <property type="entry name" value="VOC_like"/>
    <property type="match status" value="1"/>
</dbReference>
<dbReference type="Proteomes" id="UP001197093">
    <property type="component" value="Unassembled WGS sequence"/>
</dbReference>
<gene>
    <name evidence="3" type="ORF">NEMBOFW57_006317</name>
</gene>
<dbReference type="Gene3D" id="3.10.180.10">
    <property type="entry name" value="2,3-Dihydroxybiphenyl 1,2-Dioxygenase, domain 1"/>
    <property type="match status" value="1"/>
</dbReference>
<proteinExistence type="predicted"/>
<dbReference type="PANTHER" id="PTHR35006:SF2">
    <property type="entry name" value="GLYOXALASE FAMILY PROTEIN (AFU_ORTHOLOGUE AFUA_5G14830)"/>
    <property type="match status" value="1"/>
</dbReference>
<name>A0AAD4EZG3_9PEZI</name>
<feature type="domain" description="VOC" evidence="2">
    <location>
        <begin position="2"/>
        <end position="142"/>
    </location>
</feature>
<keyword evidence="1" id="KW-0812">Transmembrane</keyword>
<evidence type="ECO:0000313" key="4">
    <source>
        <dbReference type="Proteomes" id="UP001197093"/>
    </source>
</evidence>
<accession>A0AAD4EZG3</accession>
<dbReference type="EMBL" id="JAHCVI010000002">
    <property type="protein sequence ID" value="KAG7289940.1"/>
    <property type="molecule type" value="Genomic_DNA"/>
</dbReference>
<sequence length="179" mass="19490">MPLGHISLPTTPSTYKPMRDFYLATLTPLGYTVYEEQEGVFFGLQSNHNPDFWLHCAPPGSAELPLVDRSLTAEENRKILGGRTHLAFTVGGKKAVEAWFRNAVKAGGIPNGEPGERPEYVKGYYAAFVLDPLGNNVEVVHFNPCWLQVMKMVPGIAIAVFGAVAGHFALGYAKAAGWV</sequence>
<dbReference type="PROSITE" id="PS51819">
    <property type="entry name" value="VOC"/>
    <property type="match status" value="1"/>
</dbReference>
<comment type="caution">
    <text evidence="3">The sequence shown here is derived from an EMBL/GenBank/DDBJ whole genome shotgun (WGS) entry which is preliminary data.</text>
</comment>
<dbReference type="AlphaFoldDB" id="A0AAD4EZG3"/>
<organism evidence="3 4">
    <name type="scientific">Staphylotrichum longicolle</name>
    <dbReference type="NCBI Taxonomy" id="669026"/>
    <lineage>
        <taxon>Eukaryota</taxon>
        <taxon>Fungi</taxon>
        <taxon>Dikarya</taxon>
        <taxon>Ascomycota</taxon>
        <taxon>Pezizomycotina</taxon>
        <taxon>Sordariomycetes</taxon>
        <taxon>Sordariomycetidae</taxon>
        <taxon>Sordariales</taxon>
        <taxon>Chaetomiaceae</taxon>
        <taxon>Staphylotrichum</taxon>
    </lineage>
</organism>
<protein>
    <recommendedName>
        <fullName evidence="2">VOC domain-containing protein</fullName>
    </recommendedName>
</protein>
<dbReference type="InterPro" id="IPR037523">
    <property type="entry name" value="VOC_core"/>
</dbReference>
<keyword evidence="4" id="KW-1185">Reference proteome</keyword>
<evidence type="ECO:0000313" key="3">
    <source>
        <dbReference type="EMBL" id="KAG7289940.1"/>
    </source>
</evidence>
<keyword evidence="1" id="KW-1133">Transmembrane helix</keyword>
<dbReference type="InterPro" id="IPR029068">
    <property type="entry name" value="Glyas_Bleomycin-R_OHBP_Dase"/>
</dbReference>
<evidence type="ECO:0000256" key="1">
    <source>
        <dbReference type="SAM" id="Phobius"/>
    </source>
</evidence>
<dbReference type="PANTHER" id="PTHR35006">
    <property type="entry name" value="GLYOXALASE FAMILY PROTEIN (AFU_ORTHOLOGUE AFUA_5G14830)"/>
    <property type="match status" value="1"/>
</dbReference>